<proteinExistence type="predicted"/>
<evidence type="ECO:0000313" key="1">
    <source>
        <dbReference type="EMBL" id="AFP85132.1"/>
    </source>
</evidence>
<organism evidence="1 2">
    <name type="scientific">secondary endosymbiont of Ctenarytaina eucalypti</name>
    <dbReference type="NCBI Taxonomy" id="1199245"/>
    <lineage>
        <taxon>Bacteria</taxon>
        <taxon>Pseudomonadati</taxon>
        <taxon>Pseudomonadota</taxon>
        <taxon>Gammaproteobacteria</taxon>
        <taxon>Enterobacterales</taxon>
        <taxon>Enterobacteriaceae</taxon>
        <taxon>aphid secondary symbionts</taxon>
    </lineage>
</organism>
<protein>
    <submittedName>
        <fullName evidence="1">Uncharacterized protein</fullName>
    </submittedName>
</protein>
<gene>
    <name evidence="1" type="ORF">A359_07630</name>
</gene>
<dbReference type="AlphaFoldDB" id="J3TFR5"/>
<dbReference type="EMBL" id="CP003546">
    <property type="protein sequence ID" value="AFP85132.1"/>
    <property type="molecule type" value="Genomic_DNA"/>
</dbReference>
<dbReference type="Proteomes" id="UP000003936">
    <property type="component" value="Chromosome"/>
</dbReference>
<name>J3TFR5_9ENTR</name>
<dbReference type="HOGENOM" id="CLU_2883383_0_0_6"/>
<dbReference type="KEGG" id="sect:A359_07630"/>
<sequence length="63" mass="7206">MLIVILVYLRGFEKFFLFPQEATGLSYLANASMLQIVACWRRIAGIHSMPKKNKMTADQASRE</sequence>
<accession>J3TFR5</accession>
<keyword evidence="2" id="KW-1185">Reference proteome</keyword>
<reference evidence="1 2" key="1">
    <citation type="journal article" date="2012" name="Mol. Biol. Evol.">
        <title>Genome reduction and co-evolution between the primary and secondary bacterial symbionts of psyllids.</title>
        <authorList>
            <person name="Sloan D.B."/>
            <person name="Moran N.A."/>
        </authorList>
    </citation>
    <scope>NUCLEOTIDE SEQUENCE [LARGE SCALE GENOMIC DNA]</scope>
    <source>
        <strain evidence="1">Ceuc_S</strain>
    </source>
</reference>
<evidence type="ECO:0000313" key="2">
    <source>
        <dbReference type="Proteomes" id="UP000003936"/>
    </source>
</evidence>